<dbReference type="Proteomes" id="UP001144673">
    <property type="component" value="Chromosome 4"/>
</dbReference>
<gene>
    <name evidence="2" type="ORF">LMH87_011386</name>
</gene>
<feature type="compositionally biased region" description="Basic and acidic residues" evidence="1">
    <location>
        <begin position="71"/>
        <end position="81"/>
    </location>
</feature>
<organism evidence="2 3">
    <name type="scientific">Akanthomyces muscarius</name>
    <name type="common">Entomopathogenic fungus</name>
    <name type="synonym">Lecanicillium muscarium</name>
    <dbReference type="NCBI Taxonomy" id="2231603"/>
    <lineage>
        <taxon>Eukaryota</taxon>
        <taxon>Fungi</taxon>
        <taxon>Dikarya</taxon>
        <taxon>Ascomycota</taxon>
        <taxon>Pezizomycotina</taxon>
        <taxon>Sordariomycetes</taxon>
        <taxon>Hypocreomycetidae</taxon>
        <taxon>Hypocreales</taxon>
        <taxon>Cordycipitaceae</taxon>
        <taxon>Akanthomyces</taxon>
    </lineage>
</organism>
<feature type="region of interest" description="Disordered" evidence="1">
    <location>
        <begin position="1"/>
        <end position="106"/>
    </location>
</feature>
<proteinExistence type="predicted"/>
<feature type="compositionally biased region" description="Polar residues" evidence="1">
    <location>
        <begin position="33"/>
        <end position="47"/>
    </location>
</feature>
<dbReference type="EMBL" id="JAJHUN010000009">
    <property type="protein sequence ID" value="KAJ4150646.1"/>
    <property type="molecule type" value="Genomic_DNA"/>
</dbReference>
<evidence type="ECO:0000256" key="1">
    <source>
        <dbReference type="SAM" id="MobiDB-lite"/>
    </source>
</evidence>
<comment type="caution">
    <text evidence="2">The sequence shown here is derived from an EMBL/GenBank/DDBJ whole genome shotgun (WGS) entry which is preliminary data.</text>
</comment>
<reference evidence="2" key="1">
    <citation type="journal article" date="2023" name="Access Microbiol">
        <title>De-novo genome assembly for Akanthomyces muscarius, a biocontrol agent of insect agricultural pests.</title>
        <authorList>
            <person name="Erdos Z."/>
            <person name="Studholme D.J."/>
            <person name="Raymond B."/>
            <person name="Sharma M."/>
        </authorList>
    </citation>
    <scope>NUCLEOTIDE SEQUENCE</scope>
    <source>
        <strain evidence="2">Ve6</strain>
    </source>
</reference>
<dbReference type="KEGG" id="amus:LMH87_011386"/>
<name>A0A9W8QAJ2_AKAMU</name>
<dbReference type="GeneID" id="80898545"/>
<keyword evidence="3" id="KW-1185">Reference proteome</keyword>
<accession>A0A9W8QAJ2</accession>
<sequence>MQLEEEPTSSSPFQRKRYTGMSAGRGQTPPPQLAQSVRGSYTGSGSSRLVRGDDESVGDEPLMFTLSEMDAQGRRSLEEGRGCVNTGSNTGSERAGFEPRGTTRRV</sequence>
<dbReference type="RefSeq" id="XP_056052360.1">
    <property type="nucleotide sequence ID" value="XM_056200519.1"/>
</dbReference>
<evidence type="ECO:0000313" key="3">
    <source>
        <dbReference type="Proteomes" id="UP001144673"/>
    </source>
</evidence>
<dbReference type="AlphaFoldDB" id="A0A9W8QAJ2"/>
<protein>
    <submittedName>
        <fullName evidence="2">Uncharacterized protein</fullName>
    </submittedName>
</protein>
<evidence type="ECO:0000313" key="2">
    <source>
        <dbReference type="EMBL" id="KAJ4150646.1"/>
    </source>
</evidence>